<protein>
    <submittedName>
        <fullName evidence="2">Uncharacterized protein</fullName>
    </submittedName>
</protein>
<accession>A0A7W5D2B3</accession>
<name>A0A7W5D2B3_9ACTN</name>
<dbReference type="Proteomes" id="UP000530850">
    <property type="component" value="Unassembled WGS sequence"/>
</dbReference>
<sequence length="31" mass="3518">MGLRRTSTLIRVSQQGTEPSTQTTFIRLSHD</sequence>
<evidence type="ECO:0000256" key="1">
    <source>
        <dbReference type="SAM" id="MobiDB-lite"/>
    </source>
</evidence>
<evidence type="ECO:0000313" key="3">
    <source>
        <dbReference type="Proteomes" id="UP000530850"/>
    </source>
</evidence>
<dbReference type="EMBL" id="JACHYA010000004">
    <property type="protein sequence ID" value="MBB3171593.1"/>
    <property type="molecule type" value="Genomic_DNA"/>
</dbReference>
<feature type="region of interest" description="Disordered" evidence="1">
    <location>
        <begin position="1"/>
        <end position="31"/>
    </location>
</feature>
<comment type="caution">
    <text evidence="2">The sequence shown here is derived from an EMBL/GenBank/DDBJ whole genome shotgun (WGS) entry which is preliminary data.</text>
</comment>
<organism evidence="2 3">
    <name type="scientific">Parvibacter caecicola</name>
    <dbReference type="NCBI Taxonomy" id="747645"/>
    <lineage>
        <taxon>Bacteria</taxon>
        <taxon>Bacillati</taxon>
        <taxon>Actinomycetota</taxon>
        <taxon>Coriobacteriia</taxon>
        <taxon>Coriobacteriales</taxon>
        <taxon>Coriobacteriaceae</taxon>
        <taxon>Parvibacter</taxon>
    </lineage>
</organism>
<gene>
    <name evidence="2" type="ORF">FHR31_001413</name>
</gene>
<dbReference type="AlphaFoldDB" id="A0A7W5D2B3"/>
<proteinExistence type="predicted"/>
<reference evidence="2 3" key="1">
    <citation type="submission" date="2020-08" db="EMBL/GenBank/DDBJ databases">
        <title>Sequencing the genomes of 1000 actinobacteria strains.</title>
        <authorList>
            <person name="Klenk H.-P."/>
        </authorList>
    </citation>
    <scope>NUCLEOTIDE SEQUENCE [LARGE SCALE GENOMIC DNA]</scope>
    <source>
        <strain evidence="2 3">DSM 22242</strain>
    </source>
</reference>
<evidence type="ECO:0000313" key="2">
    <source>
        <dbReference type="EMBL" id="MBB3171593.1"/>
    </source>
</evidence>